<dbReference type="PANTHER" id="PTHR22550">
    <property type="entry name" value="SPORE GERMINATION PROTEIN"/>
    <property type="match status" value="1"/>
</dbReference>
<dbReference type="PANTHER" id="PTHR22550:SF5">
    <property type="entry name" value="LEUCINE ZIPPER PROTEIN 4"/>
    <property type="match status" value="1"/>
</dbReference>
<evidence type="ECO:0000256" key="2">
    <source>
        <dbReference type="ARBA" id="ARBA00023136"/>
    </source>
</evidence>
<feature type="transmembrane region" description="Helical" evidence="3">
    <location>
        <begin position="365"/>
        <end position="386"/>
    </location>
</feature>
<keyword evidence="2 3" id="KW-0472">Membrane</keyword>
<gene>
    <name evidence="4" type="ORF">caldi_26410</name>
</gene>
<dbReference type="PIRSF" id="PIRSF005690">
    <property type="entry name" value="GerBA"/>
    <property type="match status" value="1"/>
</dbReference>
<evidence type="ECO:0000256" key="1">
    <source>
        <dbReference type="ARBA" id="ARBA00005278"/>
    </source>
</evidence>
<dbReference type="GO" id="GO:0009847">
    <property type="term" value="P:spore germination"/>
    <property type="evidence" value="ECO:0007669"/>
    <property type="project" value="InterPro"/>
</dbReference>
<sequence>MLHFLFGSSSDVVFRPVRVHRGDVAVLLAYVAGLVEKRSLERLVGALTFEWHPPAGARPEDHLLRYTQLGASAPRVREGLSLREAADALSQGESVIFVAGATRCLRLDTEGGERRGVSEPDTESVVRGPREGFTEDIVVNTALIRRKIRSPRLRVETLRFGNVTRTRVAILYVAGVVSPDLLAEVRRRLQGVQIDGVLESGYLEEFIEDTPWTVFPLIKHTERPDVVAADLLEGRVAILTDGTPFALLVPTVFPEMLQAPEDYYERYPAAGAIRLLRWIYLLVALLGPSFYIAITTFHQEMLPTPLLLTIMRARERIPFPAVVEALLMEVAFEALREAGLRLPRMVGQSVSIVGALVIGEAAVRAGIVSAPMVIVVSLTGIASFLLPRFNAALAVRLLRFPMMLLAGTLGAYGIFIGVMAILIHMARLRSFGVPYLAPLAPLSVDEQKDVVFRMPWWRMKRRPGILAPRDVRRSPGGKPPAYSRM</sequence>
<dbReference type="AlphaFoldDB" id="A0AA35G8Y6"/>
<comment type="similarity">
    <text evidence="1">Belongs to the GerABKA family.</text>
</comment>
<keyword evidence="3" id="KW-0812">Transmembrane</keyword>
<evidence type="ECO:0000256" key="3">
    <source>
        <dbReference type="SAM" id="Phobius"/>
    </source>
</evidence>
<proteinExistence type="inferred from homology"/>
<feature type="transmembrane region" description="Helical" evidence="3">
    <location>
        <begin position="275"/>
        <end position="297"/>
    </location>
</feature>
<dbReference type="Pfam" id="PF03323">
    <property type="entry name" value="GerA"/>
    <property type="match status" value="1"/>
</dbReference>
<dbReference type="InterPro" id="IPR004995">
    <property type="entry name" value="Spore_Ger"/>
</dbReference>
<evidence type="ECO:0000313" key="5">
    <source>
        <dbReference type="Proteomes" id="UP001163687"/>
    </source>
</evidence>
<name>A0AA35G8Y6_9FIRM</name>
<keyword evidence="5" id="KW-1185">Reference proteome</keyword>
<reference evidence="4" key="1">
    <citation type="submission" date="2022-03" db="EMBL/GenBank/DDBJ databases">
        <title>Complete genome sequence of Caldinitratiruptor microaerophilus.</title>
        <authorList>
            <person name="Mukaiyama R."/>
            <person name="Nishiyama T."/>
            <person name="Ueda K."/>
        </authorList>
    </citation>
    <scope>NUCLEOTIDE SEQUENCE</scope>
    <source>
        <strain evidence="4">JCM 16183</strain>
    </source>
</reference>
<keyword evidence="3" id="KW-1133">Transmembrane helix</keyword>
<dbReference type="KEGG" id="cmic:caldi_26410"/>
<dbReference type="InterPro" id="IPR050768">
    <property type="entry name" value="UPF0353/GerABKA_families"/>
</dbReference>
<dbReference type="GO" id="GO:0016020">
    <property type="term" value="C:membrane"/>
    <property type="evidence" value="ECO:0007669"/>
    <property type="project" value="InterPro"/>
</dbReference>
<evidence type="ECO:0000313" key="4">
    <source>
        <dbReference type="EMBL" id="BDG61551.1"/>
    </source>
</evidence>
<organism evidence="4 5">
    <name type="scientific">Caldinitratiruptor microaerophilus</name>
    <dbReference type="NCBI Taxonomy" id="671077"/>
    <lineage>
        <taxon>Bacteria</taxon>
        <taxon>Bacillati</taxon>
        <taxon>Bacillota</taxon>
        <taxon>Clostridia</taxon>
        <taxon>Eubacteriales</taxon>
        <taxon>Symbiobacteriaceae</taxon>
        <taxon>Caldinitratiruptor</taxon>
    </lineage>
</organism>
<dbReference type="EMBL" id="AP025628">
    <property type="protein sequence ID" value="BDG61551.1"/>
    <property type="molecule type" value="Genomic_DNA"/>
</dbReference>
<accession>A0AA35G8Y6</accession>
<protein>
    <submittedName>
        <fullName evidence="4">Spore germination protein</fullName>
    </submittedName>
</protein>
<dbReference type="Proteomes" id="UP001163687">
    <property type="component" value="Chromosome"/>
</dbReference>
<feature type="transmembrane region" description="Helical" evidence="3">
    <location>
        <begin position="398"/>
        <end position="423"/>
    </location>
</feature>